<feature type="non-terminal residue" evidence="1">
    <location>
        <position position="1"/>
    </location>
</feature>
<reference evidence="1 2" key="1">
    <citation type="journal article" date="2021" name="BMC Genomics">
        <title>Datura genome reveals duplications of psychoactive alkaloid biosynthetic genes and high mutation rate following tissue culture.</title>
        <authorList>
            <person name="Rajewski A."/>
            <person name="Carter-House D."/>
            <person name="Stajich J."/>
            <person name="Litt A."/>
        </authorList>
    </citation>
    <scope>NUCLEOTIDE SEQUENCE [LARGE SCALE GENOMIC DNA]</scope>
    <source>
        <strain evidence="1">AR-01</strain>
    </source>
</reference>
<evidence type="ECO:0000313" key="2">
    <source>
        <dbReference type="Proteomes" id="UP000823775"/>
    </source>
</evidence>
<evidence type="ECO:0000313" key="1">
    <source>
        <dbReference type="EMBL" id="MCD7454379.1"/>
    </source>
</evidence>
<organism evidence="1 2">
    <name type="scientific">Datura stramonium</name>
    <name type="common">Jimsonweed</name>
    <name type="synonym">Common thornapple</name>
    <dbReference type="NCBI Taxonomy" id="4076"/>
    <lineage>
        <taxon>Eukaryota</taxon>
        <taxon>Viridiplantae</taxon>
        <taxon>Streptophyta</taxon>
        <taxon>Embryophyta</taxon>
        <taxon>Tracheophyta</taxon>
        <taxon>Spermatophyta</taxon>
        <taxon>Magnoliopsida</taxon>
        <taxon>eudicotyledons</taxon>
        <taxon>Gunneridae</taxon>
        <taxon>Pentapetalae</taxon>
        <taxon>asterids</taxon>
        <taxon>lamiids</taxon>
        <taxon>Solanales</taxon>
        <taxon>Solanaceae</taxon>
        <taxon>Solanoideae</taxon>
        <taxon>Datureae</taxon>
        <taxon>Datura</taxon>
    </lineage>
</organism>
<dbReference type="EMBL" id="JACEIK010000299">
    <property type="protein sequence ID" value="MCD7454379.1"/>
    <property type="molecule type" value="Genomic_DNA"/>
</dbReference>
<dbReference type="Proteomes" id="UP000823775">
    <property type="component" value="Unassembled WGS sequence"/>
</dbReference>
<protein>
    <submittedName>
        <fullName evidence="1">Uncharacterized protein</fullName>
    </submittedName>
</protein>
<comment type="caution">
    <text evidence="1">The sequence shown here is derived from an EMBL/GenBank/DDBJ whole genome shotgun (WGS) entry which is preliminary data.</text>
</comment>
<feature type="non-terminal residue" evidence="1">
    <location>
        <position position="59"/>
    </location>
</feature>
<keyword evidence="2" id="KW-1185">Reference proteome</keyword>
<name>A0ABS8S660_DATST</name>
<proteinExistence type="predicted"/>
<accession>A0ABS8S660</accession>
<gene>
    <name evidence="1" type="ORF">HAX54_024548</name>
</gene>
<sequence>VTLLFSDFCNHPTSLLQICVTSKTTLILQLRNYPWNQQVTRFALKVLIKHHLNTLKLLP</sequence>